<evidence type="ECO:0000313" key="3">
    <source>
        <dbReference type="Proteomes" id="UP001432099"/>
    </source>
</evidence>
<reference evidence="2" key="1">
    <citation type="journal article" date="2024" name="Int. J. Syst. Evol. Microbiol.">
        <title>Turicibacter faecis sp. nov., isolated from faeces of heart failure mouse model.</title>
        <authorList>
            <person name="Imamura Y."/>
            <person name="Motooka D."/>
            <person name="Nakajima Y."/>
            <person name="Ito S."/>
            <person name="Kitakaze M."/>
            <person name="Iida T."/>
            <person name="Nakamura S."/>
        </authorList>
    </citation>
    <scope>NUCLEOTIDE SEQUENCE</scope>
    <source>
        <strain evidence="2">TC023</strain>
    </source>
</reference>
<dbReference type="Proteomes" id="UP001432099">
    <property type="component" value="Chromosome"/>
</dbReference>
<dbReference type="Pfam" id="PF09579">
    <property type="entry name" value="Spore_YtfJ"/>
    <property type="match status" value="1"/>
</dbReference>
<dbReference type="NCBIfam" id="TIGR02874">
    <property type="entry name" value="spore_ytfJ"/>
    <property type="match status" value="1"/>
</dbReference>
<feature type="region of interest" description="Disordered" evidence="1">
    <location>
        <begin position="54"/>
        <end position="74"/>
    </location>
</feature>
<keyword evidence="3" id="KW-1185">Reference proteome</keyword>
<sequence length="138" mass="14808">MAEHPIHNLMKISMESLKKMVDVDTIVGNPLKTDHGDTIIPVSKVSFGFGAGGSEFETERKSTTDGSPFGGGSGGGVSITPIAFLIVNESGVELKHVEERTSLYERLLDQAPKFINNIVNEFDKSGSKAAEKNETVAK</sequence>
<protein>
    <submittedName>
        <fullName evidence="2">Spore protein YtfJ</fullName>
    </submittedName>
</protein>
<name>A0ABM8IPG7_9FIRM</name>
<evidence type="ECO:0000256" key="1">
    <source>
        <dbReference type="SAM" id="MobiDB-lite"/>
    </source>
</evidence>
<evidence type="ECO:0000313" key="2">
    <source>
        <dbReference type="EMBL" id="BEH91488.1"/>
    </source>
</evidence>
<dbReference type="RefSeq" id="WP_161831545.1">
    <property type="nucleotide sequence ID" value="NZ_AP028127.1"/>
</dbReference>
<accession>A0ABM8IPG7</accession>
<dbReference type="InterPro" id="IPR014229">
    <property type="entry name" value="Spore_YtfJ"/>
</dbReference>
<dbReference type="PIRSF" id="PIRSF021377">
    <property type="entry name" value="YtfJ"/>
    <property type="match status" value="1"/>
</dbReference>
<dbReference type="PANTHER" id="PTHR39162">
    <property type="entry name" value="GLL3345 PROTEIN"/>
    <property type="match status" value="1"/>
</dbReference>
<organism evidence="2 3">
    <name type="scientific">Turicibacter faecis</name>
    <dbReference type="NCBI Taxonomy" id="2963365"/>
    <lineage>
        <taxon>Bacteria</taxon>
        <taxon>Bacillati</taxon>
        <taxon>Bacillota</taxon>
        <taxon>Erysipelotrichia</taxon>
        <taxon>Erysipelotrichales</taxon>
        <taxon>Turicibacteraceae</taxon>
        <taxon>Turicibacter</taxon>
    </lineage>
</organism>
<dbReference type="PANTHER" id="PTHR39162:SF1">
    <property type="entry name" value="SPORULATION PROTEIN YTFJ"/>
    <property type="match status" value="1"/>
</dbReference>
<proteinExistence type="predicted"/>
<dbReference type="EMBL" id="AP028127">
    <property type="protein sequence ID" value="BEH91488.1"/>
    <property type="molecule type" value="Genomic_DNA"/>
</dbReference>
<gene>
    <name evidence="2" type="primary">ytfJ</name>
    <name evidence="2" type="ORF">T23_15900</name>
</gene>